<proteinExistence type="predicted"/>
<keyword evidence="1" id="KW-0812">Transmembrane</keyword>
<evidence type="ECO:0000256" key="1">
    <source>
        <dbReference type="SAM" id="Phobius"/>
    </source>
</evidence>
<feature type="transmembrane region" description="Helical" evidence="1">
    <location>
        <begin position="50"/>
        <end position="72"/>
    </location>
</feature>
<gene>
    <name evidence="2" type="ORF">QBC36DRAFT_130288</name>
</gene>
<reference evidence="2" key="1">
    <citation type="journal article" date="2023" name="Mol. Phylogenet. Evol.">
        <title>Genome-scale phylogeny and comparative genomics of the fungal order Sordariales.</title>
        <authorList>
            <person name="Hensen N."/>
            <person name="Bonometti L."/>
            <person name="Westerberg I."/>
            <person name="Brannstrom I.O."/>
            <person name="Guillou S."/>
            <person name="Cros-Aarteil S."/>
            <person name="Calhoun S."/>
            <person name="Haridas S."/>
            <person name="Kuo A."/>
            <person name="Mondo S."/>
            <person name="Pangilinan J."/>
            <person name="Riley R."/>
            <person name="LaButti K."/>
            <person name="Andreopoulos B."/>
            <person name="Lipzen A."/>
            <person name="Chen C."/>
            <person name="Yan M."/>
            <person name="Daum C."/>
            <person name="Ng V."/>
            <person name="Clum A."/>
            <person name="Steindorff A."/>
            <person name="Ohm R.A."/>
            <person name="Martin F."/>
            <person name="Silar P."/>
            <person name="Natvig D.O."/>
            <person name="Lalanne C."/>
            <person name="Gautier V."/>
            <person name="Ament-Velasquez S.L."/>
            <person name="Kruys A."/>
            <person name="Hutchinson M.I."/>
            <person name="Powell A.J."/>
            <person name="Barry K."/>
            <person name="Miller A.N."/>
            <person name="Grigoriev I.V."/>
            <person name="Debuchy R."/>
            <person name="Gladieux P."/>
            <person name="Hiltunen Thoren M."/>
            <person name="Johannesson H."/>
        </authorList>
    </citation>
    <scope>NUCLEOTIDE SEQUENCE</scope>
    <source>
        <strain evidence="2">CBS 892.96</strain>
    </source>
</reference>
<keyword evidence="1" id="KW-1133">Transmembrane helix</keyword>
<organism evidence="2 3">
    <name type="scientific">Triangularia setosa</name>
    <dbReference type="NCBI Taxonomy" id="2587417"/>
    <lineage>
        <taxon>Eukaryota</taxon>
        <taxon>Fungi</taxon>
        <taxon>Dikarya</taxon>
        <taxon>Ascomycota</taxon>
        <taxon>Pezizomycotina</taxon>
        <taxon>Sordariomycetes</taxon>
        <taxon>Sordariomycetidae</taxon>
        <taxon>Sordariales</taxon>
        <taxon>Podosporaceae</taxon>
        <taxon>Triangularia</taxon>
    </lineage>
</organism>
<sequence length="116" mass="13806">MEATLWPSSWRMISPSRTFFFMARIWSLGMDNRSWCMDTLLQSWRRQQKFGMLGQGVTFFLFTLFILCFILFSGKYIFEWEVLMAIPAGVGAYEWVLTREMTLSKRFKRSTFVRGP</sequence>
<comment type="caution">
    <text evidence="2">The sequence shown here is derived from an EMBL/GenBank/DDBJ whole genome shotgun (WGS) entry which is preliminary data.</text>
</comment>
<name>A0AAN6W9L0_9PEZI</name>
<keyword evidence="1" id="KW-0472">Membrane</keyword>
<dbReference type="AlphaFoldDB" id="A0AAN6W9L0"/>
<accession>A0AAN6W9L0</accession>
<protein>
    <submittedName>
        <fullName evidence="2">Uncharacterized protein</fullName>
    </submittedName>
</protein>
<feature type="transmembrane region" description="Helical" evidence="1">
    <location>
        <begin position="78"/>
        <end position="97"/>
    </location>
</feature>
<evidence type="ECO:0000313" key="3">
    <source>
        <dbReference type="Proteomes" id="UP001302321"/>
    </source>
</evidence>
<keyword evidence="3" id="KW-1185">Reference proteome</keyword>
<reference evidence="2" key="2">
    <citation type="submission" date="2023-05" db="EMBL/GenBank/DDBJ databases">
        <authorList>
            <consortium name="Lawrence Berkeley National Laboratory"/>
            <person name="Steindorff A."/>
            <person name="Hensen N."/>
            <person name="Bonometti L."/>
            <person name="Westerberg I."/>
            <person name="Brannstrom I.O."/>
            <person name="Guillou S."/>
            <person name="Cros-Aarteil S."/>
            <person name="Calhoun S."/>
            <person name="Haridas S."/>
            <person name="Kuo A."/>
            <person name="Mondo S."/>
            <person name="Pangilinan J."/>
            <person name="Riley R."/>
            <person name="Labutti K."/>
            <person name="Andreopoulos B."/>
            <person name="Lipzen A."/>
            <person name="Chen C."/>
            <person name="Yanf M."/>
            <person name="Daum C."/>
            <person name="Ng V."/>
            <person name="Clum A."/>
            <person name="Ohm R."/>
            <person name="Martin F."/>
            <person name="Silar P."/>
            <person name="Natvig D."/>
            <person name="Lalanne C."/>
            <person name="Gautier V."/>
            <person name="Ament-Velasquez S.L."/>
            <person name="Kruys A."/>
            <person name="Hutchinson M.I."/>
            <person name="Powell A.J."/>
            <person name="Barry K."/>
            <person name="Miller A.N."/>
            <person name="Grigoriev I.V."/>
            <person name="Debuchy R."/>
            <person name="Gladieux P."/>
            <person name="Thoren M.H."/>
            <person name="Johannesson H."/>
        </authorList>
    </citation>
    <scope>NUCLEOTIDE SEQUENCE</scope>
    <source>
        <strain evidence="2">CBS 892.96</strain>
    </source>
</reference>
<evidence type="ECO:0000313" key="2">
    <source>
        <dbReference type="EMBL" id="KAK4177538.1"/>
    </source>
</evidence>
<dbReference type="EMBL" id="MU866162">
    <property type="protein sequence ID" value="KAK4177538.1"/>
    <property type="molecule type" value="Genomic_DNA"/>
</dbReference>
<dbReference type="Proteomes" id="UP001302321">
    <property type="component" value="Unassembled WGS sequence"/>
</dbReference>